<feature type="compositionally biased region" description="Basic and acidic residues" evidence="1">
    <location>
        <begin position="176"/>
        <end position="185"/>
    </location>
</feature>
<evidence type="ECO:0000313" key="3">
    <source>
        <dbReference type="Proteomes" id="UP000186601"/>
    </source>
</evidence>
<feature type="compositionally biased region" description="Polar residues" evidence="1">
    <location>
        <begin position="1"/>
        <end position="35"/>
    </location>
</feature>
<dbReference type="AlphaFoldDB" id="A0A2R6NMN4"/>
<proteinExistence type="predicted"/>
<organism evidence="2 3">
    <name type="scientific">Hermanssonia centrifuga</name>
    <dbReference type="NCBI Taxonomy" id="98765"/>
    <lineage>
        <taxon>Eukaryota</taxon>
        <taxon>Fungi</taxon>
        <taxon>Dikarya</taxon>
        <taxon>Basidiomycota</taxon>
        <taxon>Agaricomycotina</taxon>
        <taxon>Agaricomycetes</taxon>
        <taxon>Polyporales</taxon>
        <taxon>Meruliaceae</taxon>
        <taxon>Hermanssonia</taxon>
    </lineage>
</organism>
<feature type="region of interest" description="Disordered" evidence="1">
    <location>
        <begin position="156"/>
        <end position="191"/>
    </location>
</feature>
<dbReference type="Proteomes" id="UP000186601">
    <property type="component" value="Unassembled WGS sequence"/>
</dbReference>
<protein>
    <submittedName>
        <fullName evidence="2">Uncharacterized protein</fullName>
    </submittedName>
</protein>
<evidence type="ECO:0000256" key="1">
    <source>
        <dbReference type="SAM" id="MobiDB-lite"/>
    </source>
</evidence>
<feature type="compositionally biased region" description="Polar residues" evidence="1">
    <location>
        <begin position="112"/>
        <end position="127"/>
    </location>
</feature>
<dbReference type="OrthoDB" id="3269202at2759"/>
<evidence type="ECO:0000313" key="2">
    <source>
        <dbReference type="EMBL" id="PSR73610.1"/>
    </source>
</evidence>
<gene>
    <name evidence="2" type="ORF">PHLCEN_2v10529</name>
</gene>
<sequence>MPQYYVQSSTPSYHTRSRSQSHSGYPQPVVYSSSGGHHISSRDYAYGDSGKRRRNSSVGRGGQYVYPSGYSSSGHHGGHSRAPVYVTTGSSSNRRSHSSSRHAPQYVDARRTSTSGYHRRPSVSQSDGGRYHSGYHHDSEPIGDRVRRWFGLAPPHHDHYSSRGNSSRGTQYVDARTGRPVDARGRAMYRV</sequence>
<name>A0A2R6NMN4_9APHY</name>
<feature type="region of interest" description="Disordered" evidence="1">
    <location>
        <begin position="1"/>
        <end position="139"/>
    </location>
</feature>
<accession>A0A2R6NMN4</accession>
<dbReference type="EMBL" id="MLYV02001069">
    <property type="protein sequence ID" value="PSR73610.1"/>
    <property type="molecule type" value="Genomic_DNA"/>
</dbReference>
<reference evidence="2 3" key="1">
    <citation type="submission" date="2018-02" db="EMBL/GenBank/DDBJ databases">
        <title>Genome sequence of the basidiomycete white-rot fungus Phlebia centrifuga.</title>
        <authorList>
            <person name="Granchi Z."/>
            <person name="Peng M."/>
            <person name="de Vries R.P."/>
            <person name="Hilden K."/>
            <person name="Makela M.R."/>
            <person name="Grigoriev I."/>
            <person name="Riley R."/>
        </authorList>
    </citation>
    <scope>NUCLEOTIDE SEQUENCE [LARGE SCALE GENOMIC DNA]</scope>
    <source>
        <strain evidence="2 3">FBCC195</strain>
    </source>
</reference>
<feature type="compositionally biased region" description="Low complexity" evidence="1">
    <location>
        <begin position="63"/>
        <end position="74"/>
    </location>
</feature>
<keyword evidence="3" id="KW-1185">Reference proteome</keyword>
<comment type="caution">
    <text evidence="2">The sequence shown here is derived from an EMBL/GenBank/DDBJ whole genome shotgun (WGS) entry which is preliminary data.</text>
</comment>